<sequence>MFVNKNDVLRVLMENKSKKFSIRFYSAEAEHGGDPQALVTYETIIPKGSMLATYTHLPEMKISAEKIVQSEWNSIAYVKMEDEVICERSHYGAQMRRISVEAFEQSLYKQTVENDLLAQARGREIIISDETEELAGSLMQGFRQYHKAYLSEKENS</sequence>
<comment type="caution">
    <text evidence="1">The sequence shown here is derived from an EMBL/GenBank/DDBJ whole genome shotgun (WGS) entry which is preliminary data.</text>
</comment>
<accession>A0ABV4DB53</accession>
<gene>
    <name evidence="1" type="ORF">AALM99_06905</name>
</gene>
<dbReference type="RefSeq" id="WP_369918374.1">
    <property type="nucleotide sequence ID" value="NZ_JBCLSQ010000015.1"/>
</dbReference>
<evidence type="ECO:0000313" key="2">
    <source>
        <dbReference type="Proteomes" id="UP001565242"/>
    </source>
</evidence>
<name>A0ABV4DB53_9LACT</name>
<keyword evidence="2" id="KW-1185">Reference proteome</keyword>
<proteinExistence type="predicted"/>
<reference evidence="1 2" key="1">
    <citation type="submission" date="2024-03" db="EMBL/GenBank/DDBJ databases">
        <title>Mouse gut bacterial collection (mGBC) of GemPharmatech.</title>
        <authorList>
            <person name="He Y."/>
            <person name="Dong L."/>
            <person name="Wu D."/>
            <person name="Gao X."/>
            <person name="Lin Z."/>
        </authorList>
    </citation>
    <scope>NUCLEOTIDE SEQUENCE [LARGE SCALE GENOMIC DNA]</scope>
    <source>
        <strain evidence="1 2">20-218</strain>
    </source>
</reference>
<dbReference type="EMBL" id="JBCLSQ010000015">
    <property type="protein sequence ID" value="MEY8538168.1"/>
    <property type="molecule type" value="Genomic_DNA"/>
</dbReference>
<dbReference type="Proteomes" id="UP001565242">
    <property type="component" value="Unassembled WGS sequence"/>
</dbReference>
<evidence type="ECO:0000313" key="1">
    <source>
        <dbReference type="EMBL" id="MEY8538168.1"/>
    </source>
</evidence>
<protein>
    <submittedName>
        <fullName evidence="1">Uncharacterized protein</fullName>
    </submittedName>
</protein>
<organism evidence="1 2">
    <name type="scientific">Lactococcus muris</name>
    <dbReference type="NCBI Taxonomy" id="2941330"/>
    <lineage>
        <taxon>Bacteria</taxon>
        <taxon>Bacillati</taxon>
        <taxon>Bacillota</taxon>
        <taxon>Bacilli</taxon>
        <taxon>Lactobacillales</taxon>
        <taxon>Streptococcaceae</taxon>
        <taxon>Lactococcus</taxon>
    </lineage>
</organism>